<dbReference type="EMBL" id="QOZG01000001">
    <property type="protein sequence ID" value="RCS25696.1"/>
    <property type="molecule type" value="Genomic_DNA"/>
</dbReference>
<comment type="caution">
    <text evidence="1">The sequence shown here is derived from an EMBL/GenBank/DDBJ whole genome shotgun (WGS) entry which is preliminary data.</text>
</comment>
<evidence type="ECO:0000313" key="1">
    <source>
        <dbReference type="EMBL" id="RCS25696.1"/>
    </source>
</evidence>
<dbReference type="Proteomes" id="UP000253420">
    <property type="component" value="Unassembled WGS sequence"/>
</dbReference>
<proteinExistence type="predicted"/>
<organism evidence="1 2">
    <name type="scientific">Phyllobacterium salinisoli</name>
    <dbReference type="NCBI Taxonomy" id="1899321"/>
    <lineage>
        <taxon>Bacteria</taxon>
        <taxon>Pseudomonadati</taxon>
        <taxon>Pseudomonadota</taxon>
        <taxon>Alphaproteobacteria</taxon>
        <taxon>Hyphomicrobiales</taxon>
        <taxon>Phyllobacteriaceae</taxon>
        <taxon>Phyllobacterium</taxon>
    </lineage>
</organism>
<evidence type="ECO:0000313" key="2">
    <source>
        <dbReference type="Proteomes" id="UP000253420"/>
    </source>
</evidence>
<dbReference type="AlphaFoldDB" id="A0A368K8K8"/>
<dbReference type="OrthoDB" id="9811083at2"/>
<protein>
    <submittedName>
        <fullName evidence="1">Uncharacterized protein</fullName>
    </submittedName>
</protein>
<keyword evidence="2" id="KW-1185">Reference proteome</keyword>
<dbReference type="RefSeq" id="WP_114438788.1">
    <property type="nucleotide sequence ID" value="NZ_QOZG01000001.1"/>
</dbReference>
<gene>
    <name evidence="1" type="ORF">DUT91_02665</name>
</gene>
<reference evidence="1 2" key="1">
    <citation type="submission" date="2018-07" db="EMBL/GenBank/DDBJ databases">
        <title>The draft genome of Phyllobacterium salinisoli.</title>
        <authorList>
            <person name="Liu L."/>
            <person name="Li L."/>
            <person name="Zhang X."/>
            <person name="Liang L."/>
        </authorList>
    </citation>
    <scope>NUCLEOTIDE SEQUENCE [LARGE SCALE GENOMIC DNA]</scope>
    <source>
        <strain evidence="1 2">LLAN61</strain>
    </source>
</reference>
<accession>A0A368K8K8</accession>
<sequence length="138" mass="15277">MNGKRLFVYMSPFLFLVCTDASVKMAHAQLQPSSSIITAHPKLERYVLNKAEIQRVRKGVLGLLKQPETARIRQITAVKDRGVVTVCGYLTAKNFSNKYEGYAPFIGTLFARGFVTTGVALGENADVVTRTCKESVFD</sequence>
<name>A0A368K8K8_9HYPH</name>